<protein>
    <submittedName>
        <fullName evidence="1">Uncharacterized protein</fullName>
    </submittedName>
</protein>
<proteinExistence type="predicted"/>
<evidence type="ECO:0000313" key="2">
    <source>
        <dbReference type="Proteomes" id="UP000094974"/>
    </source>
</evidence>
<reference evidence="2" key="1">
    <citation type="submission" date="2016-05" db="EMBL/GenBank/DDBJ databases">
        <title>Whole genome shotgun sequencing of cultured foodborne pathogen.</title>
        <authorList>
            <person name="Zheng J."/>
            <person name="Timme R."/>
            <person name="Allard M."/>
            <person name="Strain E."/>
            <person name="Luo Y."/>
            <person name="Brown E."/>
        </authorList>
    </citation>
    <scope>NUCLEOTIDE SEQUENCE [LARGE SCALE GENOMIC DNA]</scope>
    <source>
        <strain evidence="2">CFSAN034343</strain>
    </source>
</reference>
<comment type="caution">
    <text evidence="1">The sequence shown here is derived from an EMBL/GenBank/DDBJ whole genome shotgun (WGS) entry which is preliminary data.</text>
</comment>
<evidence type="ECO:0000313" key="1">
    <source>
        <dbReference type="EMBL" id="ODA09386.1"/>
    </source>
</evidence>
<dbReference type="Proteomes" id="UP000094974">
    <property type="component" value="Unassembled WGS sequence"/>
</dbReference>
<dbReference type="EMBL" id="LYND01000120">
    <property type="protein sequence ID" value="ODA09386.1"/>
    <property type="molecule type" value="Genomic_DNA"/>
</dbReference>
<accession>A0ABX2ZD33</accession>
<keyword evidence="2" id="KW-1185">Reference proteome</keyword>
<gene>
    <name evidence="1" type="ORF">A7312_25755</name>
</gene>
<sequence length="111" mass="12978">MFKSVLVVRLCLRQSREQAVFVDVKSLHSSIPSATLVIFSNQRAYGPFSSVWYKNILYKANELGWIRKKALKNADRTTFLQIWVDKCLHQDILPWIDNDCESFILYLILLV</sequence>
<organism evidence="1 2">
    <name type="scientific">Paenibacillus polymyxa</name>
    <name type="common">Bacillus polymyxa</name>
    <dbReference type="NCBI Taxonomy" id="1406"/>
    <lineage>
        <taxon>Bacteria</taxon>
        <taxon>Bacillati</taxon>
        <taxon>Bacillota</taxon>
        <taxon>Bacilli</taxon>
        <taxon>Bacillales</taxon>
        <taxon>Paenibacillaceae</taxon>
        <taxon>Paenibacillus</taxon>
    </lineage>
</organism>
<name>A0ABX2ZD33_PAEPO</name>